<name>A0AAF5PYP1_WUCBA</name>
<proteinExistence type="predicted"/>
<evidence type="ECO:0000313" key="3">
    <source>
        <dbReference type="WBParaSite" id="mrna-Wban_07874"/>
    </source>
</evidence>
<dbReference type="WBParaSite" id="mrna-Wban_07874">
    <property type="protein sequence ID" value="mrna-Wban_07874"/>
    <property type="gene ID" value="Wban_07874"/>
</dbReference>
<accession>A0AAF5PYP1</accession>
<feature type="chain" id="PRO_5042099233" description="EF-hand domain-containing protein" evidence="1">
    <location>
        <begin position="24"/>
        <end position="65"/>
    </location>
</feature>
<protein>
    <recommendedName>
        <fullName evidence="4">EF-hand domain-containing protein</fullName>
    </recommendedName>
</protein>
<evidence type="ECO:0008006" key="4">
    <source>
        <dbReference type="Google" id="ProtNLM"/>
    </source>
</evidence>
<sequence>MSGKENFEMCILMLFIILPNVPTAVFKSITRRDCKLIQPIQPVEFLRHLFQEIDIDKDKRLNLNA</sequence>
<feature type="signal peptide" evidence="1">
    <location>
        <begin position="1"/>
        <end position="23"/>
    </location>
</feature>
<evidence type="ECO:0000256" key="1">
    <source>
        <dbReference type="SAM" id="SignalP"/>
    </source>
</evidence>
<dbReference type="Proteomes" id="UP000093561">
    <property type="component" value="Unassembled WGS sequence"/>
</dbReference>
<keyword evidence="1" id="KW-0732">Signal</keyword>
<reference evidence="2" key="2">
    <citation type="journal article" date="2016" name="Mol. Ecol.">
        <title>Population genomics of the filarial nematode parasite Wuchereria bancrofti from mosquitoes.</title>
        <authorList>
            <person name="Small S.T."/>
            <person name="Reimer L.J."/>
            <person name="Tisch D.J."/>
            <person name="King C.L."/>
            <person name="Christensen B.M."/>
            <person name="Siba P.M."/>
            <person name="Kazura J.W."/>
            <person name="Serre D."/>
            <person name="Zimmerman P.A."/>
        </authorList>
    </citation>
    <scope>NUCLEOTIDE SEQUENCE</scope>
    <source>
        <strain evidence="2">pt0022</strain>
    </source>
</reference>
<evidence type="ECO:0000313" key="2">
    <source>
        <dbReference type="Proteomes" id="UP000093561"/>
    </source>
</evidence>
<reference evidence="3" key="3">
    <citation type="submission" date="2024-02" db="UniProtKB">
        <authorList>
            <consortium name="WormBaseParasite"/>
        </authorList>
    </citation>
    <scope>IDENTIFICATION</scope>
    <source>
        <strain evidence="3">pt0022</strain>
    </source>
</reference>
<dbReference type="AlphaFoldDB" id="A0AAF5PYP1"/>
<organism evidence="2 3">
    <name type="scientific">Wuchereria bancrofti</name>
    <dbReference type="NCBI Taxonomy" id="6293"/>
    <lineage>
        <taxon>Eukaryota</taxon>
        <taxon>Metazoa</taxon>
        <taxon>Ecdysozoa</taxon>
        <taxon>Nematoda</taxon>
        <taxon>Chromadorea</taxon>
        <taxon>Rhabditida</taxon>
        <taxon>Spirurina</taxon>
        <taxon>Spiruromorpha</taxon>
        <taxon>Filarioidea</taxon>
        <taxon>Onchocercidae</taxon>
        <taxon>Wuchereria</taxon>
    </lineage>
</organism>
<reference evidence="2" key="1">
    <citation type="submission" date="2015-03" db="EMBL/GenBank/DDBJ databases">
        <title>Wuchereria bancrofti Genome Sequencing Papua New Guinea Strain.</title>
        <authorList>
            <person name="Small S.T."/>
            <person name="Serre D."/>
            <person name="Zimmerman P.A."/>
        </authorList>
    </citation>
    <scope>NUCLEOTIDE SEQUENCE [LARGE SCALE GENOMIC DNA]</scope>
    <source>
        <strain evidence="2">pt0022</strain>
    </source>
</reference>